<accession>A0A1J5SUH1</accession>
<dbReference type="EMBL" id="MLJW01000036">
    <property type="protein sequence ID" value="OIR07669.1"/>
    <property type="molecule type" value="Genomic_DNA"/>
</dbReference>
<dbReference type="AlphaFoldDB" id="A0A1J5SUH1"/>
<evidence type="ECO:0000313" key="1">
    <source>
        <dbReference type="EMBL" id="OIR07669.1"/>
    </source>
</evidence>
<name>A0A1J5SUH1_9ZZZZ</name>
<organism evidence="1">
    <name type="scientific">mine drainage metagenome</name>
    <dbReference type="NCBI Taxonomy" id="410659"/>
    <lineage>
        <taxon>unclassified sequences</taxon>
        <taxon>metagenomes</taxon>
        <taxon>ecological metagenomes</taxon>
    </lineage>
</organism>
<protein>
    <submittedName>
        <fullName evidence="1">Uncharacterized protein</fullName>
    </submittedName>
</protein>
<comment type="caution">
    <text evidence="1">The sequence shown here is derived from an EMBL/GenBank/DDBJ whole genome shotgun (WGS) entry which is preliminary data.</text>
</comment>
<sequence>MIDDLKLFQLLKIVKHEKNLQSLLRLGISYHTIARFTEQVSKEGLVILTDEGIVLSEIGEKKYEELKIANKRMNKEEWIEREEKSKINKLDPDFIFLPDQRELII</sequence>
<gene>
    <name evidence="1" type="ORF">GALL_103340</name>
</gene>
<reference evidence="1" key="1">
    <citation type="submission" date="2016-10" db="EMBL/GenBank/DDBJ databases">
        <title>Sequence of Gallionella enrichment culture.</title>
        <authorList>
            <person name="Poehlein A."/>
            <person name="Muehling M."/>
            <person name="Daniel R."/>
        </authorList>
    </citation>
    <scope>NUCLEOTIDE SEQUENCE</scope>
</reference>
<proteinExistence type="predicted"/>